<feature type="domain" description="Soluble ligand binding" evidence="4">
    <location>
        <begin position="116"/>
        <end position="160"/>
    </location>
</feature>
<evidence type="ECO:0000313" key="5">
    <source>
        <dbReference type="EMBL" id="ROH91905.1"/>
    </source>
</evidence>
<dbReference type="PANTHER" id="PTHR33619:SF3">
    <property type="entry name" value="POLYSACCHARIDE EXPORT PROTEIN GFCE-RELATED"/>
    <property type="match status" value="1"/>
</dbReference>
<keyword evidence="1 2" id="KW-0732">Signal</keyword>
<dbReference type="InterPro" id="IPR003715">
    <property type="entry name" value="Poly_export_N"/>
</dbReference>
<keyword evidence="6" id="KW-1185">Reference proteome</keyword>
<dbReference type="Pfam" id="PF02563">
    <property type="entry name" value="Poly_export"/>
    <property type="match status" value="1"/>
</dbReference>
<dbReference type="Proteomes" id="UP000282106">
    <property type="component" value="Unassembled WGS sequence"/>
</dbReference>
<feature type="signal peptide" evidence="2">
    <location>
        <begin position="1"/>
        <end position="27"/>
    </location>
</feature>
<dbReference type="PANTHER" id="PTHR33619">
    <property type="entry name" value="POLYSACCHARIDE EXPORT PROTEIN GFCE-RELATED"/>
    <property type="match status" value="1"/>
</dbReference>
<dbReference type="Gene3D" id="3.10.560.10">
    <property type="entry name" value="Outer membrane lipoprotein wza domain like"/>
    <property type="match status" value="1"/>
</dbReference>
<evidence type="ECO:0000256" key="1">
    <source>
        <dbReference type="ARBA" id="ARBA00022729"/>
    </source>
</evidence>
<evidence type="ECO:0000313" key="6">
    <source>
        <dbReference type="Proteomes" id="UP000282106"/>
    </source>
</evidence>
<evidence type="ECO:0000259" key="3">
    <source>
        <dbReference type="Pfam" id="PF02563"/>
    </source>
</evidence>
<name>A0A3N0VGS6_9GAMM</name>
<dbReference type="Pfam" id="PF10531">
    <property type="entry name" value="SLBB"/>
    <property type="match status" value="1"/>
</dbReference>
<protein>
    <submittedName>
        <fullName evidence="5">Polysaccharide export protein</fullName>
    </submittedName>
</protein>
<feature type="domain" description="Polysaccharide export protein N-terminal" evidence="3">
    <location>
        <begin position="37"/>
        <end position="107"/>
    </location>
</feature>
<reference evidence="5 6" key="1">
    <citation type="submission" date="2018-10" db="EMBL/GenBank/DDBJ databases">
        <authorList>
            <person name="Chen W.-M."/>
        </authorList>
    </citation>
    <scope>NUCLEOTIDE SEQUENCE [LARGE SCALE GENOMIC DNA]</scope>
    <source>
        <strain evidence="5 6">THS-13</strain>
    </source>
</reference>
<dbReference type="InterPro" id="IPR049712">
    <property type="entry name" value="Poly_export"/>
</dbReference>
<proteinExistence type="predicted"/>
<organism evidence="5 6">
    <name type="scientific">Stagnimonas aquatica</name>
    <dbReference type="NCBI Taxonomy" id="2689987"/>
    <lineage>
        <taxon>Bacteria</taxon>
        <taxon>Pseudomonadati</taxon>
        <taxon>Pseudomonadota</taxon>
        <taxon>Gammaproteobacteria</taxon>
        <taxon>Nevskiales</taxon>
        <taxon>Nevskiaceae</taxon>
        <taxon>Stagnimonas</taxon>
    </lineage>
</organism>
<dbReference type="Gene3D" id="3.30.1950.10">
    <property type="entry name" value="wza like domain"/>
    <property type="match status" value="1"/>
</dbReference>
<comment type="caution">
    <text evidence="5">The sequence shown here is derived from an EMBL/GenBank/DDBJ whole genome shotgun (WGS) entry which is preliminary data.</text>
</comment>
<dbReference type="AlphaFoldDB" id="A0A3N0VGS6"/>
<dbReference type="GO" id="GO:0015159">
    <property type="term" value="F:polysaccharide transmembrane transporter activity"/>
    <property type="evidence" value="ECO:0007669"/>
    <property type="project" value="InterPro"/>
</dbReference>
<dbReference type="InterPro" id="IPR019554">
    <property type="entry name" value="Soluble_ligand-bd"/>
</dbReference>
<gene>
    <name evidence="5" type="ORF">ED208_05910</name>
</gene>
<feature type="chain" id="PRO_5018209280" evidence="2">
    <location>
        <begin position="28"/>
        <end position="189"/>
    </location>
</feature>
<dbReference type="InParanoid" id="A0A3N0VGS6"/>
<evidence type="ECO:0000256" key="2">
    <source>
        <dbReference type="SAM" id="SignalP"/>
    </source>
</evidence>
<dbReference type="PROSITE" id="PS51257">
    <property type="entry name" value="PROKAR_LIPOPROTEIN"/>
    <property type="match status" value="1"/>
</dbReference>
<sequence length="189" mass="20450">MILKSLSSLLLLGGLVACVSAPPPRLADNVSRTQFVAATYRLGVGDRIRIDVFREADLSGEASVESTGYINYPLIGYVPAVGLTTRELELDLARRLRGGYLRNPDVRAYVVRYRPVFVSGAVRNTGAYPFTEGLTVEKALTLASGMTPLGSPRRVYVLREGAPASAREKVALDAPLYPGDTLFVEEGVF</sequence>
<dbReference type="EMBL" id="RJVO01000002">
    <property type="protein sequence ID" value="ROH91905.1"/>
    <property type="molecule type" value="Genomic_DNA"/>
</dbReference>
<accession>A0A3N0VGS6</accession>
<evidence type="ECO:0000259" key="4">
    <source>
        <dbReference type="Pfam" id="PF10531"/>
    </source>
</evidence>